<dbReference type="PANTHER" id="PTHR30346:SF28">
    <property type="entry name" value="HTH-TYPE TRANSCRIPTIONAL REGULATOR CYNR"/>
    <property type="match status" value="1"/>
</dbReference>
<dbReference type="InterPro" id="IPR036388">
    <property type="entry name" value="WH-like_DNA-bd_sf"/>
</dbReference>
<name>A0A7Y0ZV02_PSEVE</name>
<dbReference type="Gene3D" id="1.10.10.10">
    <property type="entry name" value="Winged helix-like DNA-binding domain superfamily/Winged helix DNA-binding domain"/>
    <property type="match status" value="1"/>
</dbReference>
<reference evidence="6 7" key="1">
    <citation type="journal article" date="2020" name="Front. Microbiol.">
        <title>Genetic Organization of the aprX-lipA2 Operon Affects the Proteolytic Potential of Pseudomonas Species in Milk.</title>
        <authorList>
            <person name="Maier C."/>
            <person name="Huptas C."/>
            <person name="von Neubeck M."/>
            <person name="Scherer S."/>
            <person name="Wenning M."/>
            <person name="Lucking G."/>
        </authorList>
    </citation>
    <scope>NUCLEOTIDE SEQUENCE [LARGE SCALE GENOMIC DNA]</scope>
    <source>
        <strain evidence="6 7">WS 4671</strain>
    </source>
</reference>
<dbReference type="InterPro" id="IPR000847">
    <property type="entry name" value="LysR_HTH_N"/>
</dbReference>
<sequence length="292" mass="32557">MSTIRFLKTFIAVAQYGSFAAAADRVSLTNAAVGQQMRALEDEIRRPLFDRSQRQVKLNREGLLLLPKAKKLVDDYAAMVAGDDTDLTMEGDVTIGGITSAMGLLANCLVRLKEVYPKVSVTLVTARSDELAHRVLTGELDAALLIEATRQDFKGLSWTRLYEEPLVLLVSATHSQGTDDAIELLRTQPFIRYDRTTAVGRKVERFFRREAIEPMQILELNSIIGIAELVRQRVGIAIIPLLRNFDWQHDPQLRVLALPGAVEQRTVGILEQGSKSHITGEVRNFLMATNTE</sequence>
<keyword evidence="4" id="KW-0804">Transcription</keyword>
<evidence type="ECO:0000313" key="7">
    <source>
        <dbReference type="Proteomes" id="UP000552560"/>
    </source>
</evidence>
<dbReference type="PROSITE" id="PS50931">
    <property type="entry name" value="HTH_LYSR"/>
    <property type="match status" value="1"/>
</dbReference>
<dbReference type="GO" id="GO:0003677">
    <property type="term" value="F:DNA binding"/>
    <property type="evidence" value="ECO:0007669"/>
    <property type="project" value="UniProtKB-KW"/>
</dbReference>
<protein>
    <submittedName>
        <fullName evidence="6">LysR family transcriptional regulator</fullName>
    </submittedName>
</protein>
<dbReference type="SUPFAM" id="SSF53850">
    <property type="entry name" value="Periplasmic binding protein-like II"/>
    <property type="match status" value="1"/>
</dbReference>
<evidence type="ECO:0000256" key="3">
    <source>
        <dbReference type="ARBA" id="ARBA00023125"/>
    </source>
</evidence>
<evidence type="ECO:0000256" key="4">
    <source>
        <dbReference type="ARBA" id="ARBA00023163"/>
    </source>
</evidence>
<dbReference type="InterPro" id="IPR005119">
    <property type="entry name" value="LysR_subst-bd"/>
</dbReference>
<dbReference type="Gene3D" id="3.40.190.290">
    <property type="match status" value="1"/>
</dbReference>
<evidence type="ECO:0000259" key="5">
    <source>
        <dbReference type="PROSITE" id="PS50931"/>
    </source>
</evidence>
<gene>
    <name evidence="6" type="ORF">HBO43_17890</name>
</gene>
<dbReference type="GO" id="GO:0032993">
    <property type="term" value="C:protein-DNA complex"/>
    <property type="evidence" value="ECO:0007669"/>
    <property type="project" value="TreeGrafter"/>
</dbReference>
<dbReference type="Proteomes" id="UP000552560">
    <property type="component" value="Unassembled WGS sequence"/>
</dbReference>
<dbReference type="InterPro" id="IPR036390">
    <property type="entry name" value="WH_DNA-bd_sf"/>
</dbReference>
<dbReference type="PANTHER" id="PTHR30346">
    <property type="entry name" value="TRANSCRIPTIONAL DUAL REGULATOR HCAR-RELATED"/>
    <property type="match status" value="1"/>
</dbReference>
<comment type="caution">
    <text evidence="6">The sequence shown here is derived from an EMBL/GenBank/DDBJ whole genome shotgun (WGS) entry which is preliminary data.</text>
</comment>
<comment type="similarity">
    <text evidence="1">Belongs to the LysR transcriptional regulatory family.</text>
</comment>
<evidence type="ECO:0000313" key="6">
    <source>
        <dbReference type="EMBL" id="NMX98476.1"/>
    </source>
</evidence>
<dbReference type="RefSeq" id="WP_046383955.1">
    <property type="nucleotide sequence ID" value="NZ_CP149793.1"/>
</dbReference>
<feature type="domain" description="HTH lysR-type" evidence="5">
    <location>
        <begin position="1"/>
        <end position="59"/>
    </location>
</feature>
<dbReference type="Pfam" id="PF00126">
    <property type="entry name" value="HTH_1"/>
    <property type="match status" value="1"/>
</dbReference>
<evidence type="ECO:0000256" key="1">
    <source>
        <dbReference type="ARBA" id="ARBA00009437"/>
    </source>
</evidence>
<dbReference type="SUPFAM" id="SSF46785">
    <property type="entry name" value="Winged helix' DNA-binding domain"/>
    <property type="match status" value="1"/>
</dbReference>
<evidence type="ECO:0000256" key="2">
    <source>
        <dbReference type="ARBA" id="ARBA00023015"/>
    </source>
</evidence>
<dbReference type="OrthoDB" id="6654833at2"/>
<dbReference type="Pfam" id="PF03466">
    <property type="entry name" value="LysR_substrate"/>
    <property type="match status" value="1"/>
</dbReference>
<keyword evidence="3" id="KW-0238">DNA-binding</keyword>
<dbReference type="EMBL" id="JAAQWE010000017">
    <property type="protein sequence ID" value="NMX98476.1"/>
    <property type="molecule type" value="Genomic_DNA"/>
</dbReference>
<keyword evidence="2" id="KW-0805">Transcription regulation</keyword>
<accession>A0A7Y0ZV02</accession>
<dbReference type="GO" id="GO:0003700">
    <property type="term" value="F:DNA-binding transcription factor activity"/>
    <property type="evidence" value="ECO:0007669"/>
    <property type="project" value="InterPro"/>
</dbReference>
<proteinExistence type="inferred from homology"/>
<organism evidence="6 7">
    <name type="scientific">Pseudomonas veronii</name>
    <dbReference type="NCBI Taxonomy" id="76761"/>
    <lineage>
        <taxon>Bacteria</taxon>
        <taxon>Pseudomonadati</taxon>
        <taxon>Pseudomonadota</taxon>
        <taxon>Gammaproteobacteria</taxon>
        <taxon>Pseudomonadales</taxon>
        <taxon>Pseudomonadaceae</taxon>
        <taxon>Pseudomonas</taxon>
    </lineage>
</organism>
<dbReference type="AlphaFoldDB" id="A0A7Y0ZV02"/>